<name>A0ABU0ZB83_9ACTN</name>
<gene>
    <name evidence="1" type="ORF">RB614_04030</name>
</gene>
<comment type="caution">
    <text evidence="1">The sequence shown here is derived from an EMBL/GenBank/DDBJ whole genome shotgun (WGS) entry which is preliminary data.</text>
</comment>
<proteinExistence type="predicted"/>
<evidence type="ECO:0000313" key="2">
    <source>
        <dbReference type="Proteomes" id="UP001230908"/>
    </source>
</evidence>
<dbReference type="SUPFAM" id="SSF89550">
    <property type="entry name" value="PHP domain-like"/>
    <property type="match status" value="1"/>
</dbReference>
<organism evidence="1 2">
    <name type="scientific">Phytohabitans maris</name>
    <dbReference type="NCBI Taxonomy" id="3071409"/>
    <lineage>
        <taxon>Bacteria</taxon>
        <taxon>Bacillati</taxon>
        <taxon>Actinomycetota</taxon>
        <taxon>Actinomycetes</taxon>
        <taxon>Micromonosporales</taxon>
        <taxon>Micromonosporaceae</taxon>
    </lineage>
</organism>
<dbReference type="Proteomes" id="UP001230908">
    <property type="component" value="Unassembled WGS sequence"/>
</dbReference>
<evidence type="ECO:0000313" key="1">
    <source>
        <dbReference type="EMBL" id="MDQ7903684.1"/>
    </source>
</evidence>
<dbReference type="Gene3D" id="3.20.20.140">
    <property type="entry name" value="Metal-dependent hydrolases"/>
    <property type="match status" value="1"/>
</dbReference>
<dbReference type="Pfam" id="PF12228">
    <property type="entry name" value="DUF3604"/>
    <property type="match status" value="1"/>
</dbReference>
<accession>A0ABU0ZB83</accession>
<dbReference type="EMBL" id="JAVHUY010000003">
    <property type="protein sequence ID" value="MDQ7903684.1"/>
    <property type="molecule type" value="Genomic_DNA"/>
</dbReference>
<dbReference type="RefSeq" id="WP_308710960.1">
    <property type="nucleotide sequence ID" value="NZ_JAVHUY010000003.1"/>
</dbReference>
<reference evidence="1 2" key="1">
    <citation type="submission" date="2023-08" db="EMBL/GenBank/DDBJ databases">
        <title>Phytohabitans sansha sp. nov., isolated from marine sediment.</title>
        <authorList>
            <person name="Zhao Y."/>
            <person name="Yi K."/>
        </authorList>
    </citation>
    <scope>NUCLEOTIDE SEQUENCE [LARGE SCALE GENOMIC DNA]</scope>
    <source>
        <strain evidence="1 2">ZYX-F-186</strain>
    </source>
</reference>
<dbReference type="InterPro" id="IPR016195">
    <property type="entry name" value="Pol/histidinol_Pase-like"/>
</dbReference>
<dbReference type="InterPro" id="IPR022028">
    <property type="entry name" value="DUF3604"/>
</dbReference>
<protein>
    <submittedName>
        <fullName evidence="1">DUF3604 domain-containing protein</fullName>
    </submittedName>
</protein>
<keyword evidence="2" id="KW-1185">Reference proteome</keyword>
<sequence>MTLSDAHRRHVVSGLDRLLSTLPRGRKLPARRLAELAAQHAGIDVVAGVAAFTPDSGGRDLPAGSWRRSGSQVTRGRLLRLTGPGGIRWHTAPVPAEPSPLVAFVFSLSLGNGAAFPQPTGTFAVEVEGRPVARFCVTKTARTWDGAGGLFGFQPLRVDATAFGNAFVVDDVVTSESLYADGYGVLVLPRESLRAGQPATVRIHAVDGEQPSRHWCRVSAGQPALYADDHLRAVRATLAPREPLSIGGHTLLFGDLHSHSGESHLLDGLPDGEGAEEPCGVGDRTSLFQYARDVAGLDFYCLSEHDWQMNDRDWKELQETNDAYLRGDFVTIHGYEWTSATYGHRNVYFADRPGPLLYSQDPRDEQNALPDDAPTPRDLWSHLREAGVPAITVPHHMSSAFFPLDTAAFHDDEFDRVAEIYSTWGDSLEHGQPVTIGAARLPELAFIEAVRRGVRSGFIGSSDSHDAHPGNAQGTPTRNHLFHHLGSGFAAVLLDQPGDAGRAGIFQALRRRRCYAATDTGTAVWLTVDGHPMGADATTRDTVHELELEVRASSPLAAVHIYRDGHPVERLDLTGRTRCQLTWRDEAPTTRTATSYFVKVVRQDFETAWTSPTWLRPA</sequence>